<protein>
    <recommendedName>
        <fullName evidence="2">DUF2231 domain-containing protein</fullName>
    </recommendedName>
</protein>
<dbReference type="RefSeq" id="WP_168629412.1">
    <property type="nucleotide sequence ID" value="NZ_BONL01000012.1"/>
</dbReference>
<keyword evidence="1" id="KW-0472">Membrane</keyword>
<keyword evidence="1" id="KW-1133">Transmembrane helix</keyword>
<gene>
    <name evidence="3" type="ORF">HGA03_06500</name>
</gene>
<name>A0A7X6QYN1_9CELL</name>
<dbReference type="AlphaFoldDB" id="A0A7X6QYN1"/>
<comment type="caution">
    <text evidence="3">The sequence shown here is derived from an EMBL/GenBank/DDBJ whole genome shotgun (WGS) entry which is preliminary data.</text>
</comment>
<proteinExistence type="predicted"/>
<dbReference type="Proteomes" id="UP000581206">
    <property type="component" value="Unassembled WGS sequence"/>
</dbReference>
<dbReference type="InterPro" id="IPR019251">
    <property type="entry name" value="DUF2231_TM"/>
</dbReference>
<evidence type="ECO:0000256" key="1">
    <source>
        <dbReference type="SAM" id="Phobius"/>
    </source>
</evidence>
<evidence type="ECO:0000259" key="2">
    <source>
        <dbReference type="Pfam" id="PF09990"/>
    </source>
</evidence>
<keyword evidence="1" id="KW-0812">Transmembrane</keyword>
<dbReference type="Pfam" id="PF09990">
    <property type="entry name" value="DUF2231"/>
    <property type="match status" value="1"/>
</dbReference>
<dbReference type="EMBL" id="JAAXOX010000002">
    <property type="protein sequence ID" value="NKY22315.1"/>
    <property type="molecule type" value="Genomic_DNA"/>
</dbReference>
<keyword evidence="4" id="KW-1185">Reference proteome</keyword>
<feature type="transmembrane region" description="Helical" evidence="1">
    <location>
        <begin position="90"/>
        <end position="109"/>
    </location>
</feature>
<organism evidence="3 4">
    <name type="scientific">Cellulomonas denverensis</name>
    <dbReference type="NCBI Taxonomy" id="264297"/>
    <lineage>
        <taxon>Bacteria</taxon>
        <taxon>Bacillati</taxon>
        <taxon>Actinomycetota</taxon>
        <taxon>Actinomycetes</taxon>
        <taxon>Micrococcales</taxon>
        <taxon>Cellulomonadaceae</taxon>
        <taxon>Cellulomonas</taxon>
    </lineage>
</organism>
<feature type="transmembrane region" description="Helical" evidence="1">
    <location>
        <begin position="147"/>
        <end position="172"/>
    </location>
</feature>
<feature type="domain" description="DUF2231" evidence="2">
    <location>
        <begin position="54"/>
        <end position="174"/>
    </location>
</feature>
<accession>A0A7X6QYN1</accession>
<evidence type="ECO:0000313" key="3">
    <source>
        <dbReference type="EMBL" id="NKY22315.1"/>
    </source>
</evidence>
<feature type="transmembrane region" description="Helical" evidence="1">
    <location>
        <begin position="121"/>
        <end position="140"/>
    </location>
</feature>
<sequence>MPQHDTATPLPGRLAETLEHAEALDPGVERLAAVSRPLLAHRGVAELLQGRPLGHAAHPLLTDLPLGLWLSSVTLDLTGGRDTRAAADRLLGLGVLSVLPVTLTGLADWALGDQRVRRVGVVHAGLNSVATTGFATSWLLRRRGHRTAGVVTSLLAAGALGAAGFLGGHLAFRRQSPRPDAADPGATHS</sequence>
<reference evidence="3 4" key="1">
    <citation type="submission" date="2020-04" db="EMBL/GenBank/DDBJ databases">
        <title>MicrobeNet Type strains.</title>
        <authorList>
            <person name="Nicholson A.C."/>
        </authorList>
    </citation>
    <scope>NUCLEOTIDE SEQUENCE [LARGE SCALE GENOMIC DNA]</scope>
    <source>
        <strain evidence="3 4">ATCC BAA-788</strain>
    </source>
</reference>
<evidence type="ECO:0000313" key="4">
    <source>
        <dbReference type="Proteomes" id="UP000581206"/>
    </source>
</evidence>